<gene>
    <name evidence="1" type="ORF">QFW77_17045</name>
</gene>
<proteinExistence type="predicted"/>
<sequence length="84" mass="9264">MAIARNEETALIPEGASVVLSGGGGQADCKVFLRVDPEHVGPAGRTYLHLRTQAPWYAMEEVETLQWFGSRLVQTPVLSVERLR</sequence>
<name>A0ABT6JCX4_9GAMM</name>
<dbReference type="RefSeq" id="WP_280576006.1">
    <property type="nucleotide sequence ID" value="NZ_JARXRM010000045.1"/>
</dbReference>
<organism evidence="1 2">
    <name type="scientific">Luteimonas endophytica</name>
    <dbReference type="NCBI Taxonomy" id="3042023"/>
    <lineage>
        <taxon>Bacteria</taxon>
        <taxon>Pseudomonadati</taxon>
        <taxon>Pseudomonadota</taxon>
        <taxon>Gammaproteobacteria</taxon>
        <taxon>Lysobacterales</taxon>
        <taxon>Lysobacteraceae</taxon>
        <taxon>Luteimonas</taxon>
    </lineage>
</organism>
<evidence type="ECO:0000313" key="2">
    <source>
        <dbReference type="Proteomes" id="UP001156940"/>
    </source>
</evidence>
<protein>
    <submittedName>
        <fullName evidence="1">Uncharacterized protein</fullName>
    </submittedName>
</protein>
<dbReference type="Proteomes" id="UP001156940">
    <property type="component" value="Unassembled WGS sequence"/>
</dbReference>
<comment type="caution">
    <text evidence="1">The sequence shown here is derived from an EMBL/GenBank/DDBJ whole genome shotgun (WGS) entry which is preliminary data.</text>
</comment>
<dbReference type="EMBL" id="JARXRM010000045">
    <property type="protein sequence ID" value="MDH5824680.1"/>
    <property type="molecule type" value="Genomic_DNA"/>
</dbReference>
<accession>A0ABT6JCX4</accession>
<keyword evidence="2" id="KW-1185">Reference proteome</keyword>
<reference evidence="1 2" key="1">
    <citation type="submission" date="2023-04" db="EMBL/GenBank/DDBJ databases">
        <title>Luteimonas endophyticus RD2P54.</title>
        <authorList>
            <person name="Sun J.-Q."/>
        </authorList>
    </citation>
    <scope>NUCLEOTIDE SEQUENCE [LARGE SCALE GENOMIC DNA]</scope>
    <source>
        <strain evidence="1 2">RD2P54</strain>
    </source>
</reference>
<evidence type="ECO:0000313" key="1">
    <source>
        <dbReference type="EMBL" id="MDH5824680.1"/>
    </source>
</evidence>